<dbReference type="STRING" id="1267423.SAMN05216290_0924"/>
<dbReference type="Gene3D" id="2.40.10.350">
    <property type="entry name" value="Rod shape-determining protein MreC, domain 2"/>
    <property type="match status" value="1"/>
</dbReference>
<dbReference type="EMBL" id="FOIR01000001">
    <property type="protein sequence ID" value="SEV95959.1"/>
    <property type="molecule type" value="Genomic_DNA"/>
</dbReference>
<accession>A0A1I0N565</accession>
<gene>
    <name evidence="7" type="ORF">SAMN05216290_0924</name>
</gene>
<organism evidence="7 8">
    <name type="scientific">Roseivirga pacifica</name>
    <dbReference type="NCBI Taxonomy" id="1267423"/>
    <lineage>
        <taxon>Bacteria</taxon>
        <taxon>Pseudomonadati</taxon>
        <taxon>Bacteroidota</taxon>
        <taxon>Cytophagia</taxon>
        <taxon>Cytophagales</taxon>
        <taxon>Roseivirgaceae</taxon>
        <taxon>Roseivirga</taxon>
    </lineage>
</organism>
<proteinExistence type="inferred from homology"/>
<dbReference type="InterPro" id="IPR007221">
    <property type="entry name" value="MreC"/>
</dbReference>
<dbReference type="InterPro" id="IPR042175">
    <property type="entry name" value="Cell/Rod_MreC_2"/>
</dbReference>
<name>A0A1I0N565_9BACT</name>
<dbReference type="RefSeq" id="WP_090257300.1">
    <property type="nucleotide sequence ID" value="NZ_FOIR01000001.1"/>
</dbReference>
<dbReference type="Gene3D" id="2.40.10.340">
    <property type="entry name" value="Rod shape-determining protein MreC, domain 1"/>
    <property type="match status" value="1"/>
</dbReference>
<keyword evidence="5" id="KW-0472">Membrane</keyword>
<evidence type="ECO:0000256" key="5">
    <source>
        <dbReference type="SAM" id="Phobius"/>
    </source>
</evidence>
<dbReference type="Pfam" id="PF04085">
    <property type="entry name" value="MreC"/>
    <property type="match status" value="1"/>
</dbReference>
<dbReference type="OrthoDB" id="9811827at2"/>
<keyword evidence="8" id="KW-1185">Reference proteome</keyword>
<dbReference type="GeneID" id="99985663"/>
<evidence type="ECO:0000313" key="8">
    <source>
        <dbReference type="Proteomes" id="UP000199437"/>
    </source>
</evidence>
<keyword evidence="5" id="KW-0812">Transmembrane</keyword>
<dbReference type="GO" id="GO:0008360">
    <property type="term" value="P:regulation of cell shape"/>
    <property type="evidence" value="ECO:0007669"/>
    <property type="project" value="UniProtKB-KW"/>
</dbReference>
<dbReference type="InterPro" id="IPR042177">
    <property type="entry name" value="Cell/Rod_1"/>
</dbReference>
<dbReference type="PANTHER" id="PTHR34138">
    <property type="entry name" value="CELL SHAPE-DETERMINING PROTEIN MREC"/>
    <property type="match status" value="1"/>
</dbReference>
<protein>
    <recommendedName>
        <fullName evidence="2">Cell shape-determining protein MreC</fullName>
    </recommendedName>
    <alternativeName>
        <fullName evidence="4">Cell shape protein MreC</fullName>
    </alternativeName>
</protein>
<dbReference type="AlphaFoldDB" id="A0A1I0N565"/>
<feature type="transmembrane region" description="Helical" evidence="5">
    <location>
        <begin position="12"/>
        <end position="29"/>
    </location>
</feature>
<comment type="similarity">
    <text evidence="1">Belongs to the MreC family.</text>
</comment>
<dbReference type="Proteomes" id="UP000199437">
    <property type="component" value="Unassembled WGS sequence"/>
</dbReference>
<keyword evidence="3" id="KW-0133">Cell shape</keyword>
<sequence>MGQLLAFLFKYRAFIVFLFLEVLCIWMIVGNNDYQRTAFINGASGFIGSVNKTSRNIGDYFELSRVNEELATENARLRALLLSQMASEVTLDSTEQVSIVADTTDTVQYVLRQAEIVQNSIRNANNFFMINKGSRDSIKPNMGVMNSFGVVGKIRSVSERYAEGVSVLNTKNPVSVKHVPSGRVGTLQWGGTNPKVSDLFYITPDVTVQEGDTIVTSSYNAIFPKEVMVGTVASVTEDANKTYLQIKVKLSVDYGKLSYVYVIENLHKAEQDSLVETNPIDQQ</sequence>
<evidence type="ECO:0000256" key="3">
    <source>
        <dbReference type="ARBA" id="ARBA00022960"/>
    </source>
</evidence>
<dbReference type="PANTHER" id="PTHR34138:SF1">
    <property type="entry name" value="CELL SHAPE-DETERMINING PROTEIN MREC"/>
    <property type="match status" value="1"/>
</dbReference>
<dbReference type="InterPro" id="IPR055342">
    <property type="entry name" value="MreC_beta-barrel_core"/>
</dbReference>
<evidence type="ECO:0000256" key="1">
    <source>
        <dbReference type="ARBA" id="ARBA00009369"/>
    </source>
</evidence>
<dbReference type="NCBIfam" id="NF010532">
    <property type="entry name" value="PRK13922.9-3"/>
    <property type="match status" value="1"/>
</dbReference>
<dbReference type="GO" id="GO:0005886">
    <property type="term" value="C:plasma membrane"/>
    <property type="evidence" value="ECO:0007669"/>
    <property type="project" value="TreeGrafter"/>
</dbReference>
<evidence type="ECO:0000313" key="7">
    <source>
        <dbReference type="EMBL" id="SEV95959.1"/>
    </source>
</evidence>
<evidence type="ECO:0000256" key="2">
    <source>
        <dbReference type="ARBA" id="ARBA00013855"/>
    </source>
</evidence>
<evidence type="ECO:0000259" key="6">
    <source>
        <dbReference type="Pfam" id="PF04085"/>
    </source>
</evidence>
<reference evidence="8" key="1">
    <citation type="submission" date="2016-10" db="EMBL/GenBank/DDBJ databases">
        <authorList>
            <person name="Varghese N."/>
            <person name="Submissions S."/>
        </authorList>
    </citation>
    <scope>NUCLEOTIDE SEQUENCE [LARGE SCALE GENOMIC DNA]</scope>
    <source>
        <strain evidence="8">CGMCC 1.12402</strain>
    </source>
</reference>
<feature type="domain" description="Rod shape-determining protein MreC beta-barrel core" evidence="6">
    <location>
        <begin position="116"/>
        <end position="264"/>
    </location>
</feature>
<evidence type="ECO:0000256" key="4">
    <source>
        <dbReference type="ARBA" id="ARBA00032089"/>
    </source>
</evidence>
<keyword evidence="5" id="KW-1133">Transmembrane helix</keyword>